<keyword evidence="3" id="KW-1185">Reference proteome</keyword>
<evidence type="ECO:0000313" key="2">
    <source>
        <dbReference type="EMBL" id="EAS01412.2"/>
    </source>
</evidence>
<dbReference type="AlphaFoldDB" id="I7ML93"/>
<name>I7ML93_TETTS</name>
<dbReference type="eggNOG" id="ENOG502STT4">
    <property type="taxonomic scope" value="Eukaryota"/>
</dbReference>
<dbReference type="RefSeq" id="XP_001021658.2">
    <property type="nucleotide sequence ID" value="XM_001021658.2"/>
</dbReference>
<protein>
    <submittedName>
        <fullName evidence="2">Uncharacterized protein</fullName>
    </submittedName>
</protein>
<evidence type="ECO:0000256" key="1">
    <source>
        <dbReference type="SAM" id="MobiDB-lite"/>
    </source>
</evidence>
<organism evidence="2 3">
    <name type="scientific">Tetrahymena thermophila (strain SB210)</name>
    <dbReference type="NCBI Taxonomy" id="312017"/>
    <lineage>
        <taxon>Eukaryota</taxon>
        <taxon>Sar</taxon>
        <taxon>Alveolata</taxon>
        <taxon>Ciliophora</taxon>
        <taxon>Intramacronucleata</taxon>
        <taxon>Oligohymenophorea</taxon>
        <taxon>Hymenostomatida</taxon>
        <taxon>Tetrahymenina</taxon>
        <taxon>Tetrahymenidae</taxon>
        <taxon>Tetrahymena</taxon>
    </lineage>
</organism>
<proteinExistence type="predicted"/>
<evidence type="ECO:0000313" key="3">
    <source>
        <dbReference type="Proteomes" id="UP000009168"/>
    </source>
</evidence>
<dbReference type="EMBL" id="GG662603">
    <property type="protein sequence ID" value="EAS01412.2"/>
    <property type="molecule type" value="Genomic_DNA"/>
</dbReference>
<dbReference type="KEGG" id="tet:TTHERM_00151220"/>
<dbReference type="GeneID" id="7839995"/>
<feature type="region of interest" description="Disordered" evidence="1">
    <location>
        <begin position="703"/>
        <end position="726"/>
    </location>
</feature>
<accession>I7ML93</accession>
<sequence>MDKSLRNRFMPKIQSITLISSKEKRVNPSRSSSVEQKKLRFNQNISYYQSQNDHTNNISKNYISKQEMESFDYLQKNAKFIEYSDYNIICVGQQIIAISYFYPEDYPEQMKEKFDQRLEETKLTIKRRFPFVQLLLKPMENSAETSYGREKPNKPFFEVQTCSYITNQGIQKSILSSMALNGQLPKVSSIINNLQRTLRNVDLVVQLDCFLKNVQLIGPNRQNQSLLEGLQVSLKQKTDELLPVSIYKDGKLNTSKILDECGSSQFLSKINIPSGENLSLNNSLCRSSRSISQKHLNLSQSRSTKSITFSQRSSKLISQTSIFLGTKSSSKYDSKSVRSNQNESMISQKMLSPIEKFTSPLKKNQPIKVFSLKAQTNKSGTAYLKNIPLDVEDYQLEISGSRELKYFKQLINLKSLYEQQNDGILTVYYDLEREDLCQGNIKVNQNKTLIKDAIIKIGNHEFWNQSSSQEQNKNLWYQQIESENNQNFYSFFSLPGSYFIEISKEGCYTERKQVHFKRGTFELTVNLVQSTLVKLILKTKSLITQELVGNFMLKVVDEQNNILWNQMTDETGISIIQISLMKKVRVYVQRENFVSVFQDIYLSAEMLDHDIFVIPQNENVKNRLDILIHEPHNEFNLNYQLLCPGFNPVNQHNTSNVVYGASYDFIKFKNGGRLIGISVQQLNGKNFEIEAFSILQKPNVKEQLSNQTPIQQKNKNQTPSDSQNNENDFTFLDLYSRTVCYPDSTKQQKYEEHQKLGRNFCKAVQSVNGYFYSQRLATTPLQYQKNIKDYVYVNEQLLKYTPEKSARVYVIYNNTLLDISYINQNIFVQKKQIGYFDFAQKAFIDSLQSYISEPYNCQSKQVLHEKKGNLQQVNPSEYATKKNIARPFQIDKIALKDSREAKFFTPVNKNQQRQQQSVFNKRY</sequence>
<reference evidence="3" key="1">
    <citation type="journal article" date="2006" name="PLoS Biol.">
        <title>Macronuclear genome sequence of the ciliate Tetrahymena thermophila, a model eukaryote.</title>
        <authorList>
            <person name="Eisen J.A."/>
            <person name="Coyne R.S."/>
            <person name="Wu M."/>
            <person name="Wu D."/>
            <person name="Thiagarajan M."/>
            <person name="Wortman J.R."/>
            <person name="Badger J.H."/>
            <person name="Ren Q."/>
            <person name="Amedeo P."/>
            <person name="Jones K.M."/>
            <person name="Tallon L.J."/>
            <person name="Delcher A.L."/>
            <person name="Salzberg S.L."/>
            <person name="Silva J.C."/>
            <person name="Haas B.J."/>
            <person name="Majoros W.H."/>
            <person name="Farzad M."/>
            <person name="Carlton J.M."/>
            <person name="Smith R.K. Jr."/>
            <person name="Garg J."/>
            <person name="Pearlman R.E."/>
            <person name="Karrer K.M."/>
            <person name="Sun L."/>
            <person name="Manning G."/>
            <person name="Elde N.C."/>
            <person name="Turkewitz A.P."/>
            <person name="Asai D.J."/>
            <person name="Wilkes D.E."/>
            <person name="Wang Y."/>
            <person name="Cai H."/>
            <person name="Collins K."/>
            <person name="Stewart B.A."/>
            <person name="Lee S.R."/>
            <person name="Wilamowska K."/>
            <person name="Weinberg Z."/>
            <person name="Ruzzo W.L."/>
            <person name="Wloga D."/>
            <person name="Gaertig J."/>
            <person name="Frankel J."/>
            <person name="Tsao C.-C."/>
            <person name="Gorovsky M.A."/>
            <person name="Keeling P.J."/>
            <person name="Waller R.F."/>
            <person name="Patron N.J."/>
            <person name="Cherry J.M."/>
            <person name="Stover N.A."/>
            <person name="Krieger C.J."/>
            <person name="del Toro C."/>
            <person name="Ryder H.F."/>
            <person name="Williamson S.C."/>
            <person name="Barbeau R.A."/>
            <person name="Hamilton E.P."/>
            <person name="Orias E."/>
        </authorList>
    </citation>
    <scope>NUCLEOTIDE SEQUENCE [LARGE SCALE GENOMIC DNA]</scope>
    <source>
        <strain evidence="3">SB210</strain>
    </source>
</reference>
<dbReference type="InParanoid" id="I7ML93"/>
<dbReference type="Proteomes" id="UP000009168">
    <property type="component" value="Unassembled WGS sequence"/>
</dbReference>
<dbReference type="OrthoDB" id="286121at2759"/>
<gene>
    <name evidence="2" type="ORF">TTHERM_00151220</name>
</gene>